<sequence>MTDSAQDRRLQAMTDALRSIIHEAGSARSALCEHELVIRLDTILAVARAALDADEAAQGGMPPFSP</sequence>
<evidence type="ECO:0000313" key="2">
    <source>
        <dbReference type="Proteomes" id="UP000283458"/>
    </source>
</evidence>
<accession>A0A418VWV2</accession>
<organism evidence="1 2">
    <name type="scientific">Azospirillum cavernae</name>
    <dbReference type="NCBI Taxonomy" id="2320860"/>
    <lineage>
        <taxon>Bacteria</taxon>
        <taxon>Pseudomonadati</taxon>
        <taxon>Pseudomonadota</taxon>
        <taxon>Alphaproteobacteria</taxon>
        <taxon>Rhodospirillales</taxon>
        <taxon>Azospirillaceae</taxon>
        <taxon>Azospirillum</taxon>
    </lineage>
</organism>
<name>A0A418VWV2_9PROT</name>
<comment type="caution">
    <text evidence="1">The sequence shown here is derived from an EMBL/GenBank/DDBJ whole genome shotgun (WGS) entry which is preliminary data.</text>
</comment>
<keyword evidence="2" id="KW-1185">Reference proteome</keyword>
<proteinExistence type="predicted"/>
<dbReference type="Proteomes" id="UP000283458">
    <property type="component" value="Unassembled WGS sequence"/>
</dbReference>
<dbReference type="EMBL" id="QYUL01000002">
    <property type="protein sequence ID" value="RJF81633.1"/>
    <property type="molecule type" value="Genomic_DNA"/>
</dbReference>
<dbReference type="AlphaFoldDB" id="A0A418VWV2"/>
<gene>
    <name evidence="1" type="ORF">D3877_16005</name>
</gene>
<dbReference type="RefSeq" id="WP_119831726.1">
    <property type="nucleotide sequence ID" value="NZ_QYUL01000002.1"/>
</dbReference>
<evidence type="ECO:0000313" key="1">
    <source>
        <dbReference type="EMBL" id="RJF81633.1"/>
    </source>
</evidence>
<dbReference type="OrthoDB" id="7308129at2"/>
<protein>
    <submittedName>
        <fullName evidence="1">Uncharacterized protein</fullName>
    </submittedName>
</protein>
<reference evidence="1 2" key="1">
    <citation type="submission" date="2018-09" db="EMBL/GenBank/DDBJ databases">
        <authorList>
            <person name="Zhu H."/>
        </authorList>
    </citation>
    <scope>NUCLEOTIDE SEQUENCE [LARGE SCALE GENOMIC DNA]</scope>
    <source>
        <strain evidence="1 2">K2W22B-5</strain>
    </source>
</reference>